<dbReference type="PANTHER" id="PTHR35317:SF35">
    <property type="entry name" value="DUF4219 DOMAIN-CONTAINING PROTEIN"/>
    <property type="match status" value="1"/>
</dbReference>
<sequence length="105" mass="12197">MQTLFKSQDLWKLVEEGIAKTDDAAKIRENKKKDANALYLLQQATHDDIFQTILSASSSREAWLTLQQEYRGDSKVITVRLQTLRREFETSMMKKDETIQDSLQS</sequence>
<accession>A0ABR2SNU0</accession>
<protein>
    <recommendedName>
        <fullName evidence="3">UBN2 domain-containing protein</fullName>
    </recommendedName>
</protein>
<evidence type="ECO:0000313" key="1">
    <source>
        <dbReference type="EMBL" id="KAK9026661.1"/>
    </source>
</evidence>
<name>A0ABR2SNU0_9ROSI</name>
<evidence type="ECO:0008006" key="3">
    <source>
        <dbReference type="Google" id="ProtNLM"/>
    </source>
</evidence>
<dbReference type="PANTHER" id="PTHR35317">
    <property type="entry name" value="OS04G0629600 PROTEIN"/>
    <property type="match status" value="1"/>
</dbReference>
<comment type="caution">
    <text evidence="1">The sequence shown here is derived from an EMBL/GenBank/DDBJ whole genome shotgun (WGS) entry which is preliminary data.</text>
</comment>
<dbReference type="Pfam" id="PF14223">
    <property type="entry name" value="Retrotran_gag_2"/>
    <property type="match status" value="1"/>
</dbReference>
<dbReference type="EMBL" id="JBBPBN010000013">
    <property type="protein sequence ID" value="KAK9026661.1"/>
    <property type="molecule type" value="Genomic_DNA"/>
</dbReference>
<evidence type="ECO:0000313" key="2">
    <source>
        <dbReference type="Proteomes" id="UP001396334"/>
    </source>
</evidence>
<reference evidence="1 2" key="1">
    <citation type="journal article" date="2024" name="G3 (Bethesda)">
        <title>Genome assembly of Hibiscus sabdariffa L. provides insights into metabolisms of medicinal natural products.</title>
        <authorList>
            <person name="Kim T."/>
        </authorList>
    </citation>
    <scope>NUCLEOTIDE SEQUENCE [LARGE SCALE GENOMIC DNA]</scope>
    <source>
        <strain evidence="1">TK-2024</strain>
        <tissue evidence="1">Old leaves</tissue>
    </source>
</reference>
<proteinExistence type="predicted"/>
<organism evidence="1 2">
    <name type="scientific">Hibiscus sabdariffa</name>
    <name type="common">roselle</name>
    <dbReference type="NCBI Taxonomy" id="183260"/>
    <lineage>
        <taxon>Eukaryota</taxon>
        <taxon>Viridiplantae</taxon>
        <taxon>Streptophyta</taxon>
        <taxon>Embryophyta</taxon>
        <taxon>Tracheophyta</taxon>
        <taxon>Spermatophyta</taxon>
        <taxon>Magnoliopsida</taxon>
        <taxon>eudicotyledons</taxon>
        <taxon>Gunneridae</taxon>
        <taxon>Pentapetalae</taxon>
        <taxon>rosids</taxon>
        <taxon>malvids</taxon>
        <taxon>Malvales</taxon>
        <taxon>Malvaceae</taxon>
        <taxon>Malvoideae</taxon>
        <taxon>Hibiscus</taxon>
    </lineage>
</organism>
<dbReference type="Proteomes" id="UP001396334">
    <property type="component" value="Unassembled WGS sequence"/>
</dbReference>
<keyword evidence="2" id="KW-1185">Reference proteome</keyword>
<gene>
    <name evidence="1" type="ORF">V6N11_039496</name>
</gene>